<evidence type="ECO:0000256" key="5">
    <source>
        <dbReference type="ARBA" id="ARBA00022807"/>
    </source>
</evidence>
<dbReference type="GO" id="GO:0006508">
    <property type="term" value="P:proteolysis"/>
    <property type="evidence" value="ECO:0007669"/>
    <property type="project" value="UniProtKB-KW"/>
</dbReference>
<comment type="caution">
    <text evidence="8">The sequence shown here is derived from an EMBL/GenBank/DDBJ whole genome shotgun (WGS) entry which is preliminary data.</text>
</comment>
<evidence type="ECO:0000256" key="2">
    <source>
        <dbReference type="ARBA" id="ARBA00022670"/>
    </source>
</evidence>
<dbReference type="PROSITE" id="PS51935">
    <property type="entry name" value="NLPC_P60"/>
    <property type="match status" value="1"/>
</dbReference>
<dbReference type="Pfam" id="PF00877">
    <property type="entry name" value="NLPC_P60"/>
    <property type="match status" value="1"/>
</dbReference>
<dbReference type="AlphaFoldDB" id="A0A7C3FX01"/>
<dbReference type="PROSITE" id="PS51257">
    <property type="entry name" value="PROKAR_LIPOPROTEIN"/>
    <property type="match status" value="1"/>
</dbReference>
<name>A0A7C3FX01_9BACT</name>
<sequence>MKRLAAFFAIALLFSACSTTPKVSKKLPAQEKKVSYKLHKQNFVTQALYREYKRWAGVQYCYGGEDRQGMDCSALVQTIYKEAFNIKLPRTTKEQIKRGKRVSKKSLKEGDILFFKTSYNVLHTGIYLERGAFIHTSSKYGVILSNIHNPYWRAKYYTARRILY</sequence>
<protein>
    <recommendedName>
        <fullName evidence="7">NlpC/P60 domain-containing protein</fullName>
    </recommendedName>
</protein>
<keyword evidence="3 6" id="KW-0732">Signal</keyword>
<dbReference type="Gene3D" id="3.90.1720.10">
    <property type="entry name" value="endopeptidase domain like (from Nostoc punctiforme)"/>
    <property type="match status" value="1"/>
</dbReference>
<keyword evidence="5" id="KW-0788">Thiol protease</keyword>
<keyword evidence="4" id="KW-0378">Hydrolase</keyword>
<dbReference type="InterPro" id="IPR038765">
    <property type="entry name" value="Papain-like_cys_pep_sf"/>
</dbReference>
<dbReference type="PANTHER" id="PTHR47360">
    <property type="entry name" value="MUREIN DD-ENDOPEPTIDASE MEPS/MUREIN LD-CARBOXYPEPTIDASE"/>
    <property type="match status" value="1"/>
</dbReference>
<reference evidence="8" key="1">
    <citation type="journal article" date="2020" name="mSystems">
        <title>Genome- and Community-Level Interaction Insights into Carbon Utilization and Element Cycling Functions of Hydrothermarchaeota in Hydrothermal Sediment.</title>
        <authorList>
            <person name="Zhou Z."/>
            <person name="Liu Y."/>
            <person name="Xu W."/>
            <person name="Pan J."/>
            <person name="Luo Z.H."/>
            <person name="Li M."/>
        </authorList>
    </citation>
    <scope>NUCLEOTIDE SEQUENCE [LARGE SCALE GENOMIC DNA]</scope>
    <source>
        <strain evidence="8">HyVt-507</strain>
    </source>
</reference>
<dbReference type="InterPro" id="IPR000064">
    <property type="entry name" value="NLP_P60_dom"/>
</dbReference>
<dbReference type="EMBL" id="DRNH01000068">
    <property type="protein sequence ID" value="HFB53330.1"/>
    <property type="molecule type" value="Genomic_DNA"/>
</dbReference>
<dbReference type="SUPFAM" id="SSF54001">
    <property type="entry name" value="Cysteine proteinases"/>
    <property type="match status" value="1"/>
</dbReference>
<feature type="domain" description="NlpC/P60" evidence="7">
    <location>
        <begin position="42"/>
        <end position="163"/>
    </location>
</feature>
<evidence type="ECO:0000256" key="3">
    <source>
        <dbReference type="ARBA" id="ARBA00022729"/>
    </source>
</evidence>
<dbReference type="GO" id="GO:0008234">
    <property type="term" value="F:cysteine-type peptidase activity"/>
    <property type="evidence" value="ECO:0007669"/>
    <property type="project" value="UniProtKB-KW"/>
</dbReference>
<evidence type="ECO:0000256" key="1">
    <source>
        <dbReference type="ARBA" id="ARBA00007074"/>
    </source>
</evidence>
<organism evidence="8">
    <name type="scientific">Sulfurimonas autotrophica</name>
    <dbReference type="NCBI Taxonomy" id="202747"/>
    <lineage>
        <taxon>Bacteria</taxon>
        <taxon>Pseudomonadati</taxon>
        <taxon>Campylobacterota</taxon>
        <taxon>Epsilonproteobacteria</taxon>
        <taxon>Campylobacterales</taxon>
        <taxon>Sulfurimonadaceae</taxon>
        <taxon>Sulfurimonas</taxon>
    </lineage>
</organism>
<comment type="similarity">
    <text evidence="1">Belongs to the peptidase C40 family.</text>
</comment>
<accession>A0A7C3FX01</accession>
<feature type="chain" id="PRO_5027990825" description="NlpC/P60 domain-containing protein" evidence="6">
    <location>
        <begin position="19"/>
        <end position="164"/>
    </location>
</feature>
<evidence type="ECO:0000256" key="4">
    <source>
        <dbReference type="ARBA" id="ARBA00022801"/>
    </source>
</evidence>
<proteinExistence type="inferred from homology"/>
<gene>
    <name evidence="8" type="ORF">ENJ67_01240</name>
</gene>
<feature type="signal peptide" evidence="6">
    <location>
        <begin position="1"/>
        <end position="18"/>
    </location>
</feature>
<dbReference type="Proteomes" id="UP000886390">
    <property type="component" value="Unassembled WGS sequence"/>
</dbReference>
<evidence type="ECO:0000313" key="8">
    <source>
        <dbReference type="EMBL" id="HFB53330.1"/>
    </source>
</evidence>
<keyword evidence="2" id="KW-0645">Protease</keyword>
<dbReference type="InterPro" id="IPR052062">
    <property type="entry name" value="Murein_DD/LD_carboxypeptidase"/>
</dbReference>
<dbReference type="PANTHER" id="PTHR47360:SF1">
    <property type="entry name" value="ENDOPEPTIDASE NLPC-RELATED"/>
    <property type="match status" value="1"/>
</dbReference>
<evidence type="ECO:0000256" key="6">
    <source>
        <dbReference type="SAM" id="SignalP"/>
    </source>
</evidence>
<evidence type="ECO:0000259" key="7">
    <source>
        <dbReference type="PROSITE" id="PS51935"/>
    </source>
</evidence>